<feature type="chain" id="PRO_5003117336" evidence="1">
    <location>
        <begin position="45"/>
        <end position="195"/>
    </location>
</feature>
<proteinExistence type="predicted"/>
<dbReference type="EMBL" id="FN648596">
    <property type="protein sequence ID" value="CBN77535.1"/>
    <property type="molecule type" value="Genomic_DNA"/>
</dbReference>
<evidence type="ECO:0000313" key="3">
    <source>
        <dbReference type="Proteomes" id="UP000002630"/>
    </source>
</evidence>
<accession>D8LMC5</accession>
<gene>
    <name evidence="2" type="ORF">Esi_0004_0109</name>
</gene>
<dbReference type="InParanoid" id="D8LMC5"/>
<reference evidence="2 3" key="1">
    <citation type="journal article" date="2010" name="Nature">
        <title>The Ectocarpus genome and the independent evolution of multicellularity in brown algae.</title>
        <authorList>
            <person name="Cock J.M."/>
            <person name="Sterck L."/>
            <person name="Rouze P."/>
            <person name="Scornet D."/>
            <person name="Allen A.E."/>
            <person name="Amoutzias G."/>
            <person name="Anthouard V."/>
            <person name="Artiguenave F."/>
            <person name="Aury J.M."/>
            <person name="Badger J.H."/>
            <person name="Beszteri B."/>
            <person name="Billiau K."/>
            <person name="Bonnet E."/>
            <person name="Bothwell J.H."/>
            <person name="Bowler C."/>
            <person name="Boyen C."/>
            <person name="Brownlee C."/>
            <person name="Carrano C.J."/>
            <person name="Charrier B."/>
            <person name="Cho G.Y."/>
            <person name="Coelho S.M."/>
            <person name="Collen J."/>
            <person name="Corre E."/>
            <person name="Da Silva C."/>
            <person name="Delage L."/>
            <person name="Delaroque N."/>
            <person name="Dittami S.M."/>
            <person name="Doulbeau S."/>
            <person name="Elias M."/>
            <person name="Farnham G."/>
            <person name="Gachon C.M."/>
            <person name="Gschloessl B."/>
            <person name="Heesch S."/>
            <person name="Jabbari K."/>
            <person name="Jubin C."/>
            <person name="Kawai H."/>
            <person name="Kimura K."/>
            <person name="Kloareg B."/>
            <person name="Kupper F.C."/>
            <person name="Lang D."/>
            <person name="Le Bail A."/>
            <person name="Leblanc C."/>
            <person name="Lerouge P."/>
            <person name="Lohr M."/>
            <person name="Lopez P.J."/>
            <person name="Martens C."/>
            <person name="Maumus F."/>
            <person name="Michel G."/>
            <person name="Miranda-Saavedra D."/>
            <person name="Morales J."/>
            <person name="Moreau H."/>
            <person name="Motomura T."/>
            <person name="Nagasato C."/>
            <person name="Napoli C.A."/>
            <person name="Nelson D.R."/>
            <person name="Nyvall-Collen P."/>
            <person name="Peters A.F."/>
            <person name="Pommier C."/>
            <person name="Potin P."/>
            <person name="Poulain J."/>
            <person name="Quesneville H."/>
            <person name="Read B."/>
            <person name="Rensing S.A."/>
            <person name="Ritter A."/>
            <person name="Rousvoal S."/>
            <person name="Samanta M."/>
            <person name="Samson G."/>
            <person name="Schroeder D.C."/>
            <person name="Segurens B."/>
            <person name="Strittmatter M."/>
            <person name="Tonon T."/>
            <person name="Tregear J.W."/>
            <person name="Valentin K."/>
            <person name="von Dassow P."/>
            <person name="Yamagishi T."/>
            <person name="Van de Peer Y."/>
            <person name="Wincker P."/>
        </authorList>
    </citation>
    <scope>NUCLEOTIDE SEQUENCE [LARGE SCALE GENOMIC DNA]</scope>
    <source>
        <strain evidence="3">Ec32 / CCAP1310/4</strain>
    </source>
</reference>
<name>D8LMC5_ECTSI</name>
<evidence type="ECO:0000256" key="1">
    <source>
        <dbReference type="SAM" id="SignalP"/>
    </source>
</evidence>
<feature type="signal peptide" evidence="1">
    <location>
        <begin position="1"/>
        <end position="44"/>
    </location>
</feature>
<keyword evidence="1" id="KW-0732">Signal</keyword>
<dbReference type="Proteomes" id="UP000002630">
    <property type="component" value="Linkage Group LG03"/>
</dbReference>
<dbReference type="EMBL" id="FN649728">
    <property type="protein sequence ID" value="CBN77535.1"/>
    <property type="molecule type" value="Genomic_DNA"/>
</dbReference>
<dbReference type="AlphaFoldDB" id="D8LMC5"/>
<protein>
    <submittedName>
        <fullName evidence="2">Uncharacterized protein</fullName>
    </submittedName>
</protein>
<sequence length="195" mass="20060">MSSTVPPISAKQPTTESAPAIWRLRFSLLAICGLLASAVPFAKGAEECAAATNGCKADADCLECLTIEALPTACAPIATTCAEWWVMTCCMYGNSDACQENELLLNHLQCLAEGNDCAIDAVCPTLVSDGDEINNDVDGAADSSIELPWAIGPEDGLVCTDELAACMNESECSGCIPAVLPEGCSAGSDAGITCD</sequence>
<evidence type="ECO:0000313" key="2">
    <source>
        <dbReference type="EMBL" id="CBN77535.1"/>
    </source>
</evidence>
<keyword evidence="3" id="KW-1185">Reference proteome</keyword>
<organism evidence="2 3">
    <name type="scientific">Ectocarpus siliculosus</name>
    <name type="common">Brown alga</name>
    <name type="synonym">Conferva siliculosa</name>
    <dbReference type="NCBI Taxonomy" id="2880"/>
    <lineage>
        <taxon>Eukaryota</taxon>
        <taxon>Sar</taxon>
        <taxon>Stramenopiles</taxon>
        <taxon>Ochrophyta</taxon>
        <taxon>PX clade</taxon>
        <taxon>Phaeophyceae</taxon>
        <taxon>Ectocarpales</taxon>
        <taxon>Ectocarpaceae</taxon>
        <taxon>Ectocarpus</taxon>
    </lineage>
</organism>